<reference evidence="2" key="1">
    <citation type="submission" date="2020-05" db="EMBL/GenBank/DDBJ databases">
        <authorList>
            <person name="Chiriac C."/>
            <person name="Salcher M."/>
            <person name="Ghai R."/>
            <person name="Kavagutti S V."/>
        </authorList>
    </citation>
    <scope>NUCLEOTIDE SEQUENCE</scope>
</reference>
<accession>A0A6J7WU36</accession>
<proteinExistence type="predicted"/>
<feature type="compositionally biased region" description="Basic and acidic residues" evidence="1">
    <location>
        <begin position="76"/>
        <end position="88"/>
    </location>
</feature>
<evidence type="ECO:0000313" key="2">
    <source>
        <dbReference type="EMBL" id="CAB5220212.1"/>
    </source>
</evidence>
<gene>
    <name evidence="2" type="ORF">UFOVP235_8</name>
</gene>
<name>A0A6J7WU36_9CAUD</name>
<feature type="region of interest" description="Disordered" evidence="1">
    <location>
        <begin position="76"/>
        <end position="114"/>
    </location>
</feature>
<dbReference type="EMBL" id="LR798282">
    <property type="protein sequence ID" value="CAB5220212.1"/>
    <property type="molecule type" value="Genomic_DNA"/>
</dbReference>
<sequence length="144" mass="15329">MLNTIHPVLVASGNVIKRKDGSTVARPLAISTEGDFCVKVKGDYVAVMPIAANRVDVTTRKVTLARYAKLADIAKPEKQPKAAPKPEAKPVLQPKAARLTKSVKPKASTKSQLSEAGVDATLAKRFGISEAEARQILAILMSAK</sequence>
<evidence type="ECO:0000256" key="1">
    <source>
        <dbReference type="SAM" id="MobiDB-lite"/>
    </source>
</evidence>
<organism evidence="2">
    <name type="scientific">uncultured Caudovirales phage</name>
    <dbReference type="NCBI Taxonomy" id="2100421"/>
    <lineage>
        <taxon>Viruses</taxon>
        <taxon>Duplodnaviria</taxon>
        <taxon>Heunggongvirae</taxon>
        <taxon>Uroviricota</taxon>
        <taxon>Caudoviricetes</taxon>
        <taxon>Peduoviridae</taxon>
        <taxon>Maltschvirus</taxon>
        <taxon>Maltschvirus maltsch</taxon>
    </lineage>
</organism>
<protein>
    <submittedName>
        <fullName evidence="2">Uncharacterized protein</fullName>
    </submittedName>
</protein>